<reference evidence="2" key="1">
    <citation type="journal article" date="2020" name="Stud. Mycol.">
        <title>101 Dothideomycetes genomes: a test case for predicting lifestyles and emergence of pathogens.</title>
        <authorList>
            <person name="Haridas S."/>
            <person name="Albert R."/>
            <person name="Binder M."/>
            <person name="Bloem J."/>
            <person name="Labutti K."/>
            <person name="Salamov A."/>
            <person name="Andreopoulos B."/>
            <person name="Baker S."/>
            <person name="Barry K."/>
            <person name="Bills G."/>
            <person name="Bluhm B."/>
            <person name="Cannon C."/>
            <person name="Castanera R."/>
            <person name="Culley D."/>
            <person name="Daum C."/>
            <person name="Ezra D."/>
            <person name="Gonzalez J."/>
            <person name="Henrissat B."/>
            <person name="Kuo A."/>
            <person name="Liang C."/>
            <person name="Lipzen A."/>
            <person name="Lutzoni F."/>
            <person name="Magnuson J."/>
            <person name="Mondo S."/>
            <person name="Nolan M."/>
            <person name="Ohm R."/>
            <person name="Pangilinan J."/>
            <person name="Park H.-J."/>
            <person name="Ramirez L."/>
            <person name="Alfaro M."/>
            <person name="Sun H."/>
            <person name="Tritt A."/>
            <person name="Yoshinaga Y."/>
            <person name="Zwiers L.-H."/>
            <person name="Turgeon B."/>
            <person name="Goodwin S."/>
            <person name="Spatafora J."/>
            <person name="Crous P."/>
            <person name="Grigoriev I."/>
        </authorList>
    </citation>
    <scope>NUCLEOTIDE SEQUENCE</scope>
    <source>
        <strain evidence="2">CBS 122368</strain>
    </source>
</reference>
<sequence>MDAALSPQPDSTVMAAGCEEAANITSMAAQIRNCQNLPTVQGDNEIVTLLRGIAERLDRIDNNIGQLNARVDSLEDCMDRLEDRMDRLGDRMDRLEDRVERLEDEDRVERLEDRVESGFRRVEVQLLNQQVRLENSHIIASSLDEDLTPLYSLTADAQLQVIPHFPSRIDDISQMDGGRVNELLRHLEQGTTGTLAQRRTRLKRAVGGFIRYTTSAA</sequence>
<evidence type="ECO:0000256" key="1">
    <source>
        <dbReference type="SAM" id="Coils"/>
    </source>
</evidence>
<dbReference type="GeneID" id="54580636"/>
<organism evidence="2 3">
    <name type="scientific">Trematosphaeria pertusa</name>
    <dbReference type="NCBI Taxonomy" id="390896"/>
    <lineage>
        <taxon>Eukaryota</taxon>
        <taxon>Fungi</taxon>
        <taxon>Dikarya</taxon>
        <taxon>Ascomycota</taxon>
        <taxon>Pezizomycotina</taxon>
        <taxon>Dothideomycetes</taxon>
        <taxon>Pleosporomycetidae</taxon>
        <taxon>Pleosporales</taxon>
        <taxon>Massarineae</taxon>
        <taxon>Trematosphaeriaceae</taxon>
        <taxon>Trematosphaeria</taxon>
    </lineage>
</organism>
<evidence type="ECO:0008006" key="4">
    <source>
        <dbReference type="Google" id="ProtNLM"/>
    </source>
</evidence>
<gene>
    <name evidence="2" type="ORF">BU26DRAFT_511430</name>
</gene>
<dbReference type="AlphaFoldDB" id="A0A6A6HT76"/>
<dbReference type="Proteomes" id="UP000800094">
    <property type="component" value="Unassembled WGS sequence"/>
</dbReference>
<protein>
    <recommendedName>
        <fullName evidence="4">t-SNARE coiled-coil homology domain-containing protein</fullName>
    </recommendedName>
</protein>
<feature type="coiled-coil region" evidence="1">
    <location>
        <begin position="57"/>
        <end position="112"/>
    </location>
</feature>
<dbReference type="RefSeq" id="XP_033676320.1">
    <property type="nucleotide sequence ID" value="XM_033827306.1"/>
</dbReference>
<name>A0A6A6HT76_9PLEO</name>
<dbReference type="EMBL" id="ML987212">
    <property type="protein sequence ID" value="KAF2241316.1"/>
    <property type="molecule type" value="Genomic_DNA"/>
</dbReference>
<proteinExistence type="predicted"/>
<dbReference type="SUPFAM" id="SSF57997">
    <property type="entry name" value="Tropomyosin"/>
    <property type="match status" value="1"/>
</dbReference>
<dbReference type="Gene3D" id="1.20.1270.70">
    <property type="entry name" value="Designed single chain three-helix bundle"/>
    <property type="match status" value="1"/>
</dbReference>
<accession>A0A6A6HT76</accession>
<dbReference type="OrthoDB" id="5413892at2759"/>
<evidence type="ECO:0000313" key="3">
    <source>
        <dbReference type="Proteomes" id="UP000800094"/>
    </source>
</evidence>
<keyword evidence="3" id="KW-1185">Reference proteome</keyword>
<evidence type="ECO:0000313" key="2">
    <source>
        <dbReference type="EMBL" id="KAF2241316.1"/>
    </source>
</evidence>
<keyword evidence="1" id="KW-0175">Coiled coil</keyword>